<dbReference type="SUPFAM" id="SSF52833">
    <property type="entry name" value="Thioredoxin-like"/>
    <property type="match status" value="1"/>
</dbReference>
<keyword evidence="3" id="KW-0732">Signal</keyword>
<sequence>MLSRLKVGPLSLLACWGLLIVSLSAVAPCHLAAQDLDDELLRSLESPLDKVAEEAINGKPEPKEKAKANVPNDKPAAEMPAGEKKADSNTPPVNALPDLGHEPLPGAILDLDEGLVQAQQSGKPALVLVTGEDCPWCYRLKQQMQLSPAKEELRRWTLIEIDIDKDLAASKRLAVAVLPSLRLLRPSGAKVADHDGYLSSEKLAAWLKENHRLAVASADDVLLANRPLETVDIVRLLELLKDRDPLVREVAISRLQAFPEVAATPLVEAFRKGGLAERLSILEILSQWQAPLAGIDPWQPDSIDEPALAQLTQWASELKKQEEDASAELSAEELAEAQEQIDRLLTLSPTEGAPIAARLARLGERLLPEVYRRLEAAEIDEQRERLLALRYRLVAPDALMLRFPGGLARLASHDVQTRRDAAEQLAGLATASELPLLLELFSDPDPLIREIALRGLQQSGGDEALELLVRLLKDPEPNVRAAVLKQLTERSSADLVDKVAAYIQEEEDADLLVHAIRYLREIKSEPSARAMLPLLEHEAWQVRAEAAEGLREMVRGELAENAELTADVYAGLIQRLDDDDAFVVSRAIEAFSQEISDVAIDRLLETVEKHPQLATLAVKTIAERSSGSHKITAKLLDFAKSPNPAIRAAAVTGLRRISSETLNEWGPTALKDEASEVRLVAAMAIFESLESKRRNVAEQMREDAEMIDMPPVAKSSPGLLSQAFGALFGSKPKEEEAPPEAVDEDAPQEEEKEAEASEDKSVDDRWDRWLAEFTSAKGRAMYYVDLIEPLQGMLDSDEPKERLLAALCLVSLGKSEEALPVLRTIVQEDPQELVKGSAVLAWVPWEQRQELFQEFLELATTNDQKMYLARMLTEAPDRRSAELLWPVLQDETVDVGLASTISDLLLMAYTGQRYFYDDEVSEELKTTILNDATPHVKSGVELESLVALVLVAKIDKDAAAEMATEIAADEQRPETLRQDAFQIALCLALANQQKEMAVAAMEGDNPERQRIALIALVAENEYELRYIRDHFYIPSRSSIYYNEPESGPIIPEPPDGVTEANVQPMLNHKDDKVRAYAAYALSMLGKQEGLTPLLEYWRLHKDEEDDAMDRLVYRAIAKLNATEHVDILREINDRISEYRTKEFYWTIRIMSGDDVLRLRKEIRDSIGIENLR</sequence>
<dbReference type="InterPro" id="IPR011989">
    <property type="entry name" value="ARM-like"/>
</dbReference>
<dbReference type="OrthoDB" id="223295at2"/>
<dbReference type="Proteomes" id="UP000253562">
    <property type="component" value="Unassembled WGS sequence"/>
</dbReference>
<dbReference type="CDD" id="cd02947">
    <property type="entry name" value="TRX_family"/>
    <property type="match status" value="1"/>
</dbReference>
<evidence type="ECO:0000256" key="1">
    <source>
        <dbReference type="SAM" id="Coils"/>
    </source>
</evidence>
<dbReference type="SMART" id="SM00567">
    <property type="entry name" value="EZ_HEAT"/>
    <property type="match status" value="5"/>
</dbReference>
<dbReference type="Gene3D" id="1.25.10.10">
    <property type="entry name" value="Leucine-rich Repeat Variant"/>
    <property type="match status" value="3"/>
</dbReference>
<feature type="signal peptide" evidence="3">
    <location>
        <begin position="1"/>
        <end position="27"/>
    </location>
</feature>
<dbReference type="InterPro" id="IPR004155">
    <property type="entry name" value="PBS_lyase_HEAT"/>
</dbReference>
<dbReference type="RefSeq" id="WP_114367152.1">
    <property type="nucleotide sequence ID" value="NZ_QPEX01000010.1"/>
</dbReference>
<name>A0A368KWS6_9BACT</name>
<dbReference type="Gene3D" id="3.40.30.10">
    <property type="entry name" value="Glutaredoxin"/>
    <property type="match status" value="1"/>
</dbReference>
<dbReference type="GO" id="GO:0016491">
    <property type="term" value="F:oxidoreductase activity"/>
    <property type="evidence" value="ECO:0007669"/>
    <property type="project" value="TreeGrafter"/>
</dbReference>
<keyword evidence="1" id="KW-0175">Coiled coil</keyword>
<evidence type="ECO:0008006" key="6">
    <source>
        <dbReference type="Google" id="ProtNLM"/>
    </source>
</evidence>
<dbReference type="AlphaFoldDB" id="A0A368KWS6"/>
<gene>
    <name evidence="4" type="ORF">DTL42_02735</name>
</gene>
<evidence type="ECO:0000256" key="2">
    <source>
        <dbReference type="SAM" id="MobiDB-lite"/>
    </source>
</evidence>
<evidence type="ECO:0000313" key="4">
    <source>
        <dbReference type="EMBL" id="RCS54085.1"/>
    </source>
</evidence>
<dbReference type="InterPro" id="IPR016024">
    <property type="entry name" value="ARM-type_fold"/>
</dbReference>
<feature type="region of interest" description="Disordered" evidence="2">
    <location>
        <begin position="731"/>
        <end position="761"/>
    </location>
</feature>
<dbReference type="EMBL" id="QPEX01000010">
    <property type="protein sequence ID" value="RCS54085.1"/>
    <property type="molecule type" value="Genomic_DNA"/>
</dbReference>
<feature type="chain" id="PRO_5016736353" description="Thioredoxin domain-containing protein" evidence="3">
    <location>
        <begin position="28"/>
        <end position="1172"/>
    </location>
</feature>
<dbReference type="PANTHER" id="PTHR12697:SF5">
    <property type="entry name" value="DEOXYHYPUSINE HYDROXYLASE"/>
    <property type="match status" value="1"/>
</dbReference>
<comment type="caution">
    <text evidence="4">The sequence shown here is derived from an EMBL/GenBank/DDBJ whole genome shotgun (WGS) entry which is preliminary data.</text>
</comment>
<accession>A0A368KWS6</accession>
<dbReference type="SUPFAM" id="SSF48371">
    <property type="entry name" value="ARM repeat"/>
    <property type="match status" value="1"/>
</dbReference>
<dbReference type="Pfam" id="PF13646">
    <property type="entry name" value="HEAT_2"/>
    <property type="match status" value="1"/>
</dbReference>
<feature type="coiled-coil region" evidence="1">
    <location>
        <begin position="315"/>
        <end position="347"/>
    </location>
</feature>
<feature type="compositionally biased region" description="Acidic residues" evidence="2">
    <location>
        <begin position="737"/>
        <end position="753"/>
    </location>
</feature>
<proteinExistence type="predicted"/>
<evidence type="ECO:0000313" key="5">
    <source>
        <dbReference type="Proteomes" id="UP000253562"/>
    </source>
</evidence>
<evidence type="ECO:0000256" key="3">
    <source>
        <dbReference type="SAM" id="SignalP"/>
    </source>
</evidence>
<reference evidence="4 5" key="1">
    <citation type="submission" date="2018-07" db="EMBL/GenBank/DDBJ databases">
        <title>Comparative genomes isolates from brazilian mangrove.</title>
        <authorList>
            <person name="De Araujo J.E."/>
            <person name="Taketani R.G."/>
            <person name="Silva M.C.P."/>
            <person name="Lourenco M.V."/>
            <person name="Oliveira V.M."/>
            <person name="Andreote F.D."/>
        </authorList>
    </citation>
    <scope>NUCLEOTIDE SEQUENCE [LARGE SCALE GENOMIC DNA]</scope>
    <source>
        <strain evidence="4 5">HEX PRIS-MGV</strain>
    </source>
</reference>
<dbReference type="PANTHER" id="PTHR12697">
    <property type="entry name" value="PBS LYASE HEAT-LIKE PROTEIN"/>
    <property type="match status" value="1"/>
</dbReference>
<feature type="region of interest" description="Disordered" evidence="2">
    <location>
        <begin position="54"/>
        <end position="90"/>
    </location>
</feature>
<dbReference type="InterPro" id="IPR036249">
    <property type="entry name" value="Thioredoxin-like_sf"/>
</dbReference>
<protein>
    <recommendedName>
        <fullName evidence="6">Thioredoxin domain-containing protein</fullName>
    </recommendedName>
</protein>
<organism evidence="4 5">
    <name type="scientific">Bremerella cremea</name>
    <dbReference type="NCBI Taxonomy" id="1031537"/>
    <lineage>
        <taxon>Bacteria</taxon>
        <taxon>Pseudomonadati</taxon>
        <taxon>Planctomycetota</taxon>
        <taxon>Planctomycetia</taxon>
        <taxon>Pirellulales</taxon>
        <taxon>Pirellulaceae</taxon>
        <taxon>Bremerella</taxon>
    </lineage>
</organism>